<proteinExistence type="predicted"/>
<dbReference type="AlphaFoldDB" id="E4Y0H7"/>
<evidence type="ECO:0000256" key="1">
    <source>
        <dbReference type="SAM" id="MobiDB-lite"/>
    </source>
</evidence>
<accession>E4Y0H7</accession>
<name>E4Y0H7_OIKDI</name>
<dbReference type="EMBL" id="FN653499">
    <property type="protein sequence ID" value="CBY15385.1"/>
    <property type="molecule type" value="Genomic_DNA"/>
</dbReference>
<protein>
    <submittedName>
        <fullName evidence="2">Uncharacterized protein</fullName>
    </submittedName>
</protein>
<feature type="compositionally biased region" description="Pro residues" evidence="1">
    <location>
        <begin position="75"/>
        <end position="88"/>
    </location>
</feature>
<feature type="compositionally biased region" description="Basic and acidic residues" evidence="1">
    <location>
        <begin position="44"/>
        <end position="55"/>
    </location>
</feature>
<feature type="region of interest" description="Disordered" evidence="1">
    <location>
        <begin position="20"/>
        <end position="101"/>
    </location>
</feature>
<evidence type="ECO:0000313" key="2">
    <source>
        <dbReference type="EMBL" id="CBY15385.1"/>
    </source>
</evidence>
<sequence length="158" mass="17924">MRLFGKKVKFSRLETIEEIDGREKEAALAQPYGKPTPSEEDEELRSRTAGKEAELAKPYGKPSPSKEDARSNMIPPRPYGAPPPPPPSQGFSTNNNNDPTANLFQQKFVKSGWPKMEFHSKKITYKYPCKKTQKKLGHGRSCAYCFKDFIHNAPFGRY</sequence>
<evidence type="ECO:0000313" key="3">
    <source>
        <dbReference type="Proteomes" id="UP000001307"/>
    </source>
</evidence>
<dbReference type="InParanoid" id="E4Y0H7"/>
<keyword evidence="3" id="KW-1185">Reference proteome</keyword>
<feature type="compositionally biased region" description="Polar residues" evidence="1">
    <location>
        <begin position="89"/>
        <end position="101"/>
    </location>
</feature>
<reference evidence="2" key="1">
    <citation type="journal article" date="2010" name="Science">
        <title>Plasticity of animal genome architecture unmasked by rapid evolution of a pelagic tunicate.</title>
        <authorList>
            <person name="Denoeud F."/>
            <person name="Henriet S."/>
            <person name="Mungpakdee S."/>
            <person name="Aury J.M."/>
            <person name="Da Silva C."/>
            <person name="Brinkmann H."/>
            <person name="Mikhaleva J."/>
            <person name="Olsen L.C."/>
            <person name="Jubin C."/>
            <person name="Canestro C."/>
            <person name="Bouquet J.M."/>
            <person name="Danks G."/>
            <person name="Poulain J."/>
            <person name="Campsteijn C."/>
            <person name="Adamski M."/>
            <person name="Cross I."/>
            <person name="Yadetie F."/>
            <person name="Muffato M."/>
            <person name="Louis A."/>
            <person name="Butcher S."/>
            <person name="Tsagkogeorga G."/>
            <person name="Konrad A."/>
            <person name="Singh S."/>
            <person name="Jensen M.F."/>
            <person name="Cong E.H."/>
            <person name="Eikeseth-Otteraa H."/>
            <person name="Noel B."/>
            <person name="Anthouard V."/>
            <person name="Porcel B.M."/>
            <person name="Kachouri-Lafond R."/>
            <person name="Nishino A."/>
            <person name="Ugolini M."/>
            <person name="Chourrout P."/>
            <person name="Nishida H."/>
            <person name="Aasland R."/>
            <person name="Huzurbazar S."/>
            <person name="Westhof E."/>
            <person name="Delsuc F."/>
            <person name="Lehrach H."/>
            <person name="Reinhardt R."/>
            <person name="Weissenbach J."/>
            <person name="Roy S.W."/>
            <person name="Artiguenave F."/>
            <person name="Postlethwait J.H."/>
            <person name="Manak J.R."/>
            <person name="Thompson E.M."/>
            <person name="Jaillon O."/>
            <person name="Du Pasquier L."/>
            <person name="Boudinot P."/>
            <person name="Liberles D.A."/>
            <person name="Volff J.N."/>
            <person name="Philippe H."/>
            <person name="Lenhard B."/>
            <person name="Roest Crollius H."/>
            <person name="Wincker P."/>
            <person name="Chourrout D."/>
        </authorList>
    </citation>
    <scope>NUCLEOTIDE SEQUENCE [LARGE SCALE GENOMIC DNA]</scope>
</reference>
<gene>
    <name evidence="2" type="ORF">GSOID_T00012299001</name>
</gene>
<dbReference type="Proteomes" id="UP000001307">
    <property type="component" value="Unassembled WGS sequence"/>
</dbReference>
<organism evidence="2">
    <name type="scientific">Oikopleura dioica</name>
    <name type="common">Tunicate</name>
    <dbReference type="NCBI Taxonomy" id="34765"/>
    <lineage>
        <taxon>Eukaryota</taxon>
        <taxon>Metazoa</taxon>
        <taxon>Chordata</taxon>
        <taxon>Tunicata</taxon>
        <taxon>Appendicularia</taxon>
        <taxon>Copelata</taxon>
        <taxon>Oikopleuridae</taxon>
        <taxon>Oikopleura</taxon>
    </lineage>
</organism>